<dbReference type="Proteomes" id="UP000525078">
    <property type="component" value="Unassembled WGS sequence"/>
</dbReference>
<name>A0A7J6DYM3_CANSA</name>
<reference evidence="1 2" key="1">
    <citation type="journal article" date="2020" name="bioRxiv">
        <title>Sequence and annotation of 42 cannabis genomes reveals extensive copy number variation in cannabinoid synthesis and pathogen resistance genes.</title>
        <authorList>
            <person name="Mckernan K.J."/>
            <person name="Helbert Y."/>
            <person name="Kane L.T."/>
            <person name="Ebling H."/>
            <person name="Zhang L."/>
            <person name="Liu B."/>
            <person name="Eaton Z."/>
            <person name="Mclaughlin S."/>
            <person name="Kingan S."/>
            <person name="Baybayan P."/>
            <person name="Concepcion G."/>
            <person name="Jordan M."/>
            <person name="Riva A."/>
            <person name="Barbazuk W."/>
            <person name="Harkins T."/>
        </authorList>
    </citation>
    <scope>NUCLEOTIDE SEQUENCE [LARGE SCALE GENOMIC DNA]</scope>
    <source>
        <strain evidence="2">cv. Jamaican Lion 4</strain>
        <tissue evidence="1">Leaf</tissue>
    </source>
</reference>
<accession>A0A7J6DYM3</accession>
<gene>
    <name evidence="1" type="ORF">F8388_024202</name>
</gene>
<evidence type="ECO:0000313" key="2">
    <source>
        <dbReference type="Proteomes" id="UP000525078"/>
    </source>
</evidence>
<sequence length="228" mass="26165">MPLDTIKTRLQVLDGEGNGQRRPLTIVQTVRNSVLECGFVNVVAATITRGCEFFGFAKAHVIRLLIKRDFLRMACKKKVTKSDLRSALEIPQCAAKLIYIHSMLSNNKMHFVVGDEDNEKTYNVDVKERDAGCDDLRYSVKKRAFKEIIDGSMLNVGDTLYFSLARNDRNHHPSLVCRFQGDLRDEESLYNIEAIFLNSKKRFSYFCKAVSFLLFLPLQFKSLVHFMP</sequence>
<comment type="caution">
    <text evidence="1">The sequence shown here is derived from an EMBL/GenBank/DDBJ whole genome shotgun (WGS) entry which is preliminary data.</text>
</comment>
<dbReference type="AlphaFoldDB" id="A0A7J6DYM3"/>
<organism evidence="1 2">
    <name type="scientific">Cannabis sativa</name>
    <name type="common">Hemp</name>
    <name type="synonym">Marijuana</name>
    <dbReference type="NCBI Taxonomy" id="3483"/>
    <lineage>
        <taxon>Eukaryota</taxon>
        <taxon>Viridiplantae</taxon>
        <taxon>Streptophyta</taxon>
        <taxon>Embryophyta</taxon>
        <taxon>Tracheophyta</taxon>
        <taxon>Spermatophyta</taxon>
        <taxon>Magnoliopsida</taxon>
        <taxon>eudicotyledons</taxon>
        <taxon>Gunneridae</taxon>
        <taxon>Pentapetalae</taxon>
        <taxon>rosids</taxon>
        <taxon>fabids</taxon>
        <taxon>Rosales</taxon>
        <taxon>Cannabaceae</taxon>
        <taxon>Cannabis</taxon>
    </lineage>
</organism>
<evidence type="ECO:0000313" key="1">
    <source>
        <dbReference type="EMBL" id="KAF4351171.1"/>
    </source>
</evidence>
<proteinExistence type="predicted"/>
<protein>
    <submittedName>
        <fullName evidence="1">Uncharacterized protein</fullName>
    </submittedName>
</protein>
<dbReference type="EMBL" id="JAATIP010000345">
    <property type="protein sequence ID" value="KAF4351171.1"/>
    <property type="molecule type" value="Genomic_DNA"/>
</dbReference>